<protein>
    <recommendedName>
        <fullName evidence="8 9">Cell division protein FtsZ</fullName>
    </recommendedName>
</protein>
<dbReference type="InterPro" id="IPR020805">
    <property type="entry name" value="Cell_div_FtsZ_CS"/>
</dbReference>
<evidence type="ECO:0000259" key="12">
    <source>
        <dbReference type="SMART" id="SM00864"/>
    </source>
</evidence>
<dbReference type="SUPFAM" id="SSF55307">
    <property type="entry name" value="Tubulin C-terminal domain-like"/>
    <property type="match status" value="1"/>
</dbReference>
<evidence type="ECO:0000256" key="9">
    <source>
        <dbReference type="NCBIfam" id="TIGR00065"/>
    </source>
</evidence>
<keyword evidence="6 8" id="KW-0717">Septation</keyword>
<dbReference type="PANTHER" id="PTHR30314">
    <property type="entry name" value="CELL DIVISION PROTEIN FTSZ-RELATED"/>
    <property type="match status" value="1"/>
</dbReference>
<dbReference type="EMBL" id="JACRWC010000096">
    <property type="protein sequence ID" value="MBC5999820.1"/>
    <property type="molecule type" value="Genomic_DNA"/>
</dbReference>
<dbReference type="InterPro" id="IPR008280">
    <property type="entry name" value="Tub_FtsZ_C"/>
</dbReference>
<comment type="similarity">
    <text evidence="1 8 10">Belongs to the FtsZ family.</text>
</comment>
<dbReference type="Pfam" id="PF12327">
    <property type="entry name" value="FtsZ_C"/>
    <property type="match status" value="1"/>
</dbReference>
<comment type="subcellular location">
    <subcellularLocation>
        <location evidence="8">Cytoplasm</location>
    </subcellularLocation>
    <text evidence="8">Assembles at midcell at the inner surface of the cytoplasmic membrane.</text>
</comment>
<accession>A0A923NBN4</accession>
<comment type="caution">
    <text evidence="14">The sequence shown here is derived from an EMBL/GenBank/DDBJ whole genome shotgun (WGS) entry which is preliminary data.</text>
</comment>
<feature type="binding site" evidence="8">
    <location>
        <begin position="108"/>
        <end position="110"/>
    </location>
    <ligand>
        <name>GTP</name>
        <dbReference type="ChEBI" id="CHEBI:37565"/>
    </ligand>
</feature>
<dbReference type="InterPro" id="IPR045061">
    <property type="entry name" value="FtsZ/CetZ"/>
</dbReference>
<feature type="region of interest" description="Disordered" evidence="11">
    <location>
        <begin position="333"/>
        <end position="354"/>
    </location>
</feature>
<feature type="binding site" evidence="8">
    <location>
        <position position="139"/>
    </location>
    <ligand>
        <name>GTP</name>
        <dbReference type="ChEBI" id="CHEBI:37565"/>
    </ligand>
</feature>
<dbReference type="InterPro" id="IPR024757">
    <property type="entry name" value="FtsZ_C"/>
</dbReference>
<dbReference type="Gene3D" id="3.40.50.1440">
    <property type="entry name" value="Tubulin/FtsZ, GTPase domain"/>
    <property type="match status" value="1"/>
</dbReference>
<dbReference type="PROSITE" id="PS01134">
    <property type="entry name" value="FTSZ_1"/>
    <property type="match status" value="1"/>
</dbReference>
<keyword evidence="5 8" id="KW-0342">GTP-binding</keyword>
<dbReference type="GO" id="GO:0032153">
    <property type="term" value="C:cell division site"/>
    <property type="evidence" value="ECO:0007669"/>
    <property type="project" value="UniProtKB-UniRule"/>
</dbReference>
<dbReference type="GO" id="GO:0005737">
    <property type="term" value="C:cytoplasm"/>
    <property type="evidence" value="ECO:0007669"/>
    <property type="project" value="UniProtKB-SubCell"/>
</dbReference>
<reference evidence="14" key="1">
    <citation type="submission" date="2020-08" db="EMBL/GenBank/DDBJ databases">
        <authorList>
            <person name="Liu C."/>
            <person name="Sun Q."/>
        </authorList>
    </citation>
    <scope>NUCLEOTIDE SEQUENCE</scope>
    <source>
        <strain evidence="14">BX16</strain>
    </source>
</reference>
<dbReference type="SMART" id="SM00864">
    <property type="entry name" value="Tubulin"/>
    <property type="match status" value="1"/>
</dbReference>
<keyword evidence="15" id="KW-1185">Reference proteome</keyword>
<dbReference type="Pfam" id="PF00091">
    <property type="entry name" value="Tubulin"/>
    <property type="match status" value="1"/>
</dbReference>
<evidence type="ECO:0000256" key="7">
    <source>
        <dbReference type="ARBA" id="ARBA00023306"/>
    </source>
</evidence>
<dbReference type="GO" id="GO:0000917">
    <property type="term" value="P:division septum assembly"/>
    <property type="evidence" value="ECO:0007669"/>
    <property type="project" value="UniProtKB-KW"/>
</dbReference>
<dbReference type="InterPro" id="IPR000158">
    <property type="entry name" value="Cell_div_FtsZ"/>
</dbReference>
<comment type="subunit">
    <text evidence="8">Homodimer. Polymerizes to form a dynamic ring structure in a strictly GTP-dependent manner. Interacts directly with several other division proteins.</text>
</comment>
<dbReference type="PROSITE" id="PS01135">
    <property type="entry name" value="FTSZ_2"/>
    <property type="match status" value="1"/>
</dbReference>
<dbReference type="NCBIfam" id="TIGR00065">
    <property type="entry name" value="ftsZ"/>
    <property type="match status" value="1"/>
</dbReference>
<evidence type="ECO:0000256" key="8">
    <source>
        <dbReference type="HAMAP-Rule" id="MF_00909"/>
    </source>
</evidence>
<gene>
    <name evidence="8 14" type="primary">ftsZ</name>
    <name evidence="14" type="ORF">H8876_07395</name>
</gene>
<dbReference type="PRINTS" id="PR00423">
    <property type="entry name" value="CELLDVISFTSZ"/>
</dbReference>
<feature type="binding site" evidence="8">
    <location>
        <position position="187"/>
    </location>
    <ligand>
        <name>GTP</name>
        <dbReference type="ChEBI" id="CHEBI:37565"/>
    </ligand>
</feature>
<sequence>MLQFEVNDSKLQEIKVIGVGGGGCNAVNRMIDSGMKGVSFIAVNTDKQALAKSKAETKIQIGEKLTKGLGAGGNPEVGQKSAEENLEDLEKFIAGSDMIFVTCGMGGGTGTGAAPIIAKIAKDMGILTVGVVTKPFRFEGKKRSEHAELGIKFLKKYVDSLVVVPNDKLLETVQEQTSLLEAFEMADEILKQGVQGISDIIVDDALINLDFADVTTIMKDRGIVHMGVGRGTGETRLEDAVQGAINSPLLETQISGARAVLINITGGRDLTMFDVDKVASQIDQEADENAIIILGASIKEEMQDEIAVTVIAAGFEKPQDMDILNSPVIPNKQAETKEDGYSAPVETAPSTEDAYKGMSGIDIPTFLKR</sequence>
<feature type="binding site" evidence="8">
    <location>
        <begin position="21"/>
        <end position="25"/>
    </location>
    <ligand>
        <name>GTP</name>
        <dbReference type="ChEBI" id="CHEBI:37565"/>
    </ligand>
</feature>
<dbReference type="GO" id="GO:0043093">
    <property type="term" value="P:FtsZ-dependent cytokinesis"/>
    <property type="evidence" value="ECO:0007669"/>
    <property type="project" value="UniProtKB-UniRule"/>
</dbReference>
<evidence type="ECO:0000259" key="13">
    <source>
        <dbReference type="SMART" id="SM00865"/>
    </source>
</evidence>
<dbReference type="HAMAP" id="MF_00909">
    <property type="entry name" value="FtsZ"/>
    <property type="match status" value="1"/>
</dbReference>
<dbReference type="FunFam" id="3.40.50.1440:FF:000023">
    <property type="entry name" value="Cell division protein FtsZ"/>
    <property type="match status" value="1"/>
</dbReference>
<feature type="domain" description="Tubulin/FtsZ GTPase" evidence="12">
    <location>
        <begin position="13"/>
        <end position="205"/>
    </location>
</feature>
<evidence type="ECO:0000256" key="5">
    <source>
        <dbReference type="ARBA" id="ARBA00023134"/>
    </source>
</evidence>
<organism evidence="14 15">
    <name type="scientific">Lentihominibacter faecis</name>
    <dbReference type="NCBI Taxonomy" id="2764712"/>
    <lineage>
        <taxon>Bacteria</taxon>
        <taxon>Bacillati</taxon>
        <taxon>Bacillota</taxon>
        <taxon>Clostridia</taxon>
        <taxon>Peptostreptococcales</taxon>
        <taxon>Anaerovoracaceae</taxon>
        <taxon>Lentihominibacter</taxon>
    </lineage>
</organism>
<dbReference type="PANTHER" id="PTHR30314:SF3">
    <property type="entry name" value="MITOCHONDRIAL DIVISION PROTEIN FSZA"/>
    <property type="match status" value="1"/>
</dbReference>
<comment type="function">
    <text evidence="8 10">Essential cell division protein that forms a contractile ring structure (Z ring) at the future cell division site. The regulation of the ring assembly controls the timing and the location of cell division. One of the functions of the FtsZ ring is to recruit other cell division proteins to the septum to produce a new cell wall between the dividing cells. Binds GTP and shows GTPase activity.</text>
</comment>
<evidence type="ECO:0000256" key="10">
    <source>
        <dbReference type="RuleBase" id="RU000631"/>
    </source>
</evidence>
<dbReference type="GO" id="GO:0003924">
    <property type="term" value="F:GTPase activity"/>
    <property type="evidence" value="ECO:0007669"/>
    <property type="project" value="UniProtKB-UniRule"/>
</dbReference>
<dbReference type="GO" id="GO:0051258">
    <property type="term" value="P:protein polymerization"/>
    <property type="evidence" value="ECO:0007669"/>
    <property type="project" value="UniProtKB-UniRule"/>
</dbReference>
<dbReference type="InterPro" id="IPR036525">
    <property type="entry name" value="Tubulin/FtsZ_GTPase_sf"/>
</dbReference>
<dbReference type="InterPro" id="IPR003008">
    <property type="entry name" value="Tubulin_FtsZ_GTPase"/>
</dbReference>
<name>A0A923NBN4_9FIRM</name>
<keyword evidence="7 8" id="KW-0131">Cell cycle</keyword>
<evidence type="ECO:0000256" key="1">
    <source>
        <dbReference type="ARBA" id="ARBA00009690"/>
    </source>
</evidence>
<dbReference type="AlphaFoldDB" id="A0A923NBN4"/>
<dbReference type="CDD" id="cd02201">
    <property type="entry name" value="FtsZ_type1"/>
    <property type="match status" value="1"/>
</dbReference>
<keyword evidence="4 8" id="KW-0547">Nucleotide-binding</keyword>
<dbReference type="GO" id="GO:0005525">
    <property type="term" value="F:GTP binding"/>
    <property type="evidence" value="ECO:0007669"/>
    <property type="project" value="UniProtKB-UniRule"/>
</dbReference>
<feature type="binding site" evidence="8">
    <location>
        <position position="143"/>
    </location>
    <ligand>
        <name>GTP</name>
        <dbReference type="ChEBI" id="CHEBI:37565"/>
    </ligand>
</feature>
<keyword evidence="3 8" id="KW-0132">Cell division</keyword>
<dbReference type="InterPro" id="IPR037103">
    <property type="entry name" value="Tubulin/FtsZ-like_C"/>
</dbReference>
<dbReference type="Gene3D" id="3.30.1330.20">
    <property type="entry name" value="Tubulin/FtsZ, C-terminal domain"/>
    <property type="match status" value="1"/>
</dbReference>
<evidence type="ECO:0000256" key="3">
    <source>
        <dbReference type="ARBA" id="ARBA00022618"/>
    </source>
</evidence>
<dbReference type="InterPro" id="IPR018316">
    <property type="entry name" value="Tubulin/FtsZ_2-layer-sand-dom"/>
</dbReference>
<keyword evidence="2 8" id="KW-0963">Cytoplasm</keyword>
<evidence type="ECO:0000256" key="4">
    <source>
        <dbReference type="ARBA" id="ARBA00022741"/>
    </source>
</evidence>
<evidence type="ECO:0000313" key="15">
    <source>
        <dbReference type="Proteomes" id="UP000644115"/>
    </source>
</evidence>
<dbReference type="RefSeq" id="WP_249287199.1">
    <property type="nucleotide sequence ID" value="NZ_JACRWC010000096.1"/>
</dbReference>
<proteinExistence type="inferred from homology"/>
<evidence type="ECO:0000256" key="11">
    <source>
        <dbReference type="SAM" id="MobiDB-lite"/>
    </source>
</evidence>
<feature type="domain" description="Tubulin/FtsZ 2-layer sandwich" evidence="13">
    <location>
        <begin position="207"/>
        <end position="324"/>
    </location>
</feature>
<dbReference type="Proteomes" id="UP000644115">
    <property type="component" value="Unassembled WGS sequence"/>
</dbReference>
<evidence type="ECO:0000256" key="6">
    <source>
        <dbReference type="ARBA" id="ARBA00023210"/>
    </source>
</evidence>
<evidence type="ECO:0000256" key="2">
    <source>
        <dbReference type="ARBA" id="ARBA00022490"/>
    </source>
</evidence>
<dbReference type="SUPFAM" id="SSF52490">
    <property type="entry name" value="Tubulin nucleotide-binding domain-like"/>
    <property type="match status" value="1"/>
</dbReference>
<dbReference type="SMART" id="SM00865">
    <property type="entry name" value="Tubulin_C"/>
    <property type="match status" value="1"/>
</dbReference>
<evidence type="ECO:0000313" key="14">
    <source>
        <dbReference type="EMBL" id="MBC5999820.1"/>
    </source>
</evidence>